<reference evidence="1 2" key="1">
    <citation type="submission" date="2024-01" db="EMBL/GenBank/DDBJ databases">
        <title>The genomes of 5 underutilized Papilionoideae crops provide insights into root nodulation and disease resistanc.</title>
        <authorList>
            <person name="Jiang F."/>
        </authorList>
    </citation>
    <scope>NUCLEOTIDE SEQUENCE [LARGE SCALE GENOMIC DNA]</scope>
    <source>
        <strain evidence="1">LVBAO_FW01</strain>
        <tissue evidence="1">Leaves</tissue>
    </source>
</reference>
<gene>
    <name evidence="1" type="ORF">VNO77_31309</name>
</gene>
<protein>
    <submittedName>
        <fullName evidence="1">Uncharacterized protein</fullName>
    </submittedName>
</protein>
<sequence>MRYRTVLVYMVGIGRGRTYKRSLGRRDLVRKQELKGKKPSLGVSVMEILQGLLAKLLTIMEHVVIAIKSMPYVPKGQGWQGASKLSLLTIRNTYLILDFPNWTSVEPSKGNGSHPSPCLKVEGHVEIKGAAPIRRSALQSSLSERMGDLVGPFGKSLRSPCREYKSCTETQMMDQPCTGKRGAPSPIMGSYAEPCNLHMHLPQEALL</sequence>
<accession>A0AAN9KNW1</accession>
<evidence type="ECO:0000313" key="1">
    <source>
        <dbReference type="EMBL" id="KAK7321105.1"/>
    </source>
</evidence>
<name>A0AAN9KNW1_CANGL</name>
<dbReference type="Proteomes" id="UP001367508">
    <property type="component" value="Unassembled WGS sequence"/>
</dbReference>
<evidence type="ECO:0000313" key="2">
    <source>
        <dbReference type="Proteomes" id="UP001367508"/>
    </source>
</evidence>
<organism evidence="1 2">
    <name type="scientific">Canavalia gladiata</name>
    <name type="common">Sword bean</name>
    <name type="synonym">Dolichos gladiatus</name>
    <dbReference type="NCBI Taxonomy" id="3824"/>
    <lineage>
        <taxon>Eukaryota</taxon>
        <taxon>Viridiplantae</taxon>
        <taxon>Streptophyta</taxon>
        <taxon>Embryophyta</taxon>
        <taxon>Tracheophyta</taxon>
        <taxon>Spermatophyta</taxon>
        <taxon>Magnoliopsida</taxon>
        <taxon>eudicotyledons</taxon>
        <taxon>Gunneridae</taxon>
        <taxon>Pentapetalae</taxon>
        <taxon>rosids</taxon>
        <taxon>fabids</taxon>
        <taxon>Fabales</taxon>
        <taxon>Fabaceae</taxon>
        <taxon>Papilionoideae</taxon>
        <taxon>50 kb inversion clade</taxon>
        <taxon>NPAAA clade</taxon>
        <taxon>indigoferoid/millettioid clade</taxon>
        <taxon>Phaseoleae</taxon>
        <taxon>Canavalia</taxon>
    </lineage>
</organism>
<dbReference type="AlphaFoldDB" id="A0AAN9KNW1"/>
<comment type="caution">
    <text evidence="1">The sequence shown here is derived from an EMBL/GenBank/DDBJ whole genome shotgun (WGS) entry which is preliminary data.</text>
</comment>
<dbReference type="EMBL" id="JAYMYQ010000007">
    <property type="protein sequence ID" value="KAK7321105.1"/>
    <property type="molecule type" value="Genomic_DNA"/>
</dbReference>
<proteinExistence type="predicted"/>
<keyword evidence="2" id="KW-1185">Reference proteome</keyword>